<accession>A0A8K0DEF4</accession>
<comment type="caution">
    <text evidence="1">The sequence shown here is derived from an EMBL/GenBank/DDBJ whole genome shotgun (WGS) entry which is preliminary data.</text>
</comment>
<sequence>METAEPIDYIQFYNKKNNWHVQYRFIDRYSVPNMSTFSFERIVTKMEEDDELFSRYIASRQNKHFFKGVSATHRKPNMTRLKLKPKLGKLHPCIPAKHCYKACICRVKAIDFREYIECISKRKTILISSGISLQTDLVTNIVLISYIPIRMIACSV</sequence>
<reference evidence="1" key="1">
    <citation type="submission" date="2019-08" db="EMBL/GenBank/DDBJ databases">
        <title>The genome of the North American firefly Photinus pyralis.</title>
        <authorList>
            <consortium name="Photinus pyralis genome working group"/>
            <person name="Fallon T.R."/>
            <person name="Sander Lower S.E."/>
            <person name="Weng J.-K."/>
        </authorList>
    </citation>
    <scope>NUCLEOTIDE SEQUENCE</scope>
    <source>
        <strain evidence="1">TRF0915ILg1</strain>
        <tissue evidence="1">Whole body</tissue>
    </source>
</reference>
<keyword evidence="2" id="KW-1185">Reference proteome</keyword>
<dbReference type="EMBL" id="VTPC01002988">
    <property type="protein sequence ID" value="KAF2899200.1"/>
    <property type="molecule type" value="Genomic_DNA"/>
</dbReference>
<evidence type="ECO:0000313" key="2">
    <source>
        <dbReference type="Proteomes" id="UP000801492"/>
    </source>
</evidence>
<proteinExistence type="predicted"/>
<dbReference type="AlphaFoldDB" id="A0A8K0DEF4"/>
<dbReference type="Proteomes" id="UP000801492">
    <property type="component" value="Unassembled WGS sequence"/>
</dbReference>
<evidence type="ECO:0000313" key="1">
    <source>
        <dbReference type="EMBL" id="KAF2899200.1"/>
    </source>
</evidence>
<name>A0A8K0DEF4_IGNLU</name>
<organism evidence="1 2">
    <name type="scientific">Ignelater luminosus</name>
    <name type="common">Cucubano</name>
    <name type="synonym">Pyrophorus luminosus</name>
    <dbReference type="NCBI Taxonomy" id="2038154"/>
    <lineage>
        <taxon>Eukaryota</taxon>
        <taxon>Metazoa</taxon>
        <taxon>Ecdysozoa</taxon>
        <taxon>Arthropoda</taxon>
        <taxon>Hexapoda</taxon>
        <taxon>Insecta</taxon>
        <taxon>Pterygota</taxon>
        <taxon>Neoptera</taxon>
        <taxon>Endopterygota</taxon>
        <taxon>Coleoptera</taxon>
        <taxon>Polyphaga</taxon>
        <taxon>Elateriformia</taxon>
        <taxon>Elateroidea</taxon>
        <taxon>Elateridae</taxon>
        <taxon>Agrypninae</taxon>
        <taxon>Pyrophorini</taxon>
        <taxon>Ignelater</taxon>
    </lineage>
</organism>
<protein>
    <submittedName>
        <fullName evidence="1">Uncharacterized protein</fullName>
    </submittedName>
</protein>
<gene>
    <name evidence="1" type="ORF">ILUMI_06975</name>
</gene>